<comment type="caution">
    <text evidence="1">The sequence shown here is derived from an EMBL/GenBank/DDBJ whole genome shotgun (WGS) entry which is preliminary data.</text>
</comment>
<dbReference type="EMBL" id="CATNWA010006768">
    <property type="protein sequence ID" value="CAI9552789.1"/>
    <property type="molecule type" value="Genomic_DNA"/>
</dbReference>
<accession>A0ABN9BYI2</accession>
<keyword evidence="2" id="KW-1185">Reference proteome</keyword>
<sequence>MSCQSAPAHYHYTVCSCGQLSSSVPITQGPQHSWQKIY</sequence>
<dbReference type="Proteomes" id="UP001162483">
    <property type="component" value="Unassembled WGS sequence"/>
</dbReference>
<gene>
    <name evidence="1" type="ORF">SPARVUS_LOCUS3944939</name>
</gene>
<reference evidence="1" key="1">
    <citation type="submission" date="2023-05" db="EMBL/GenBank/DDBJ databases">
        <authorList>
            <person name="Stuckert A."/>
        </authorList>
    </citation>
    <scope>NUCLEOTIDE SEQUENCE</scope>
</reference>
<evidence type="ECO:0000313" key="1">
    <source>
        <dbReference type="EMBL" id="CAI9552789.1"/>
    </source>
</evidence>
<protein>
    <submittedName>
        <fullName evidence="1">Uncharacterized protein</fullName>
    </submittedName>
</protein>
<name>A0ABN9BYI2_9NEOB</name>
<organism evidence="1 2">
    <name type="scientific">Staurois parvus</name>
    <dbReference type="NCBI Taxonomy" id="386267"/>
    <lineage>
        <taxon>Eukaryota</taxon>
        <taxon>Metazoa</taxon>
        <taxon>Chordata</taxon>
        <taxon>Craniata</taxon>
        <taxon>Vertebrata</taxon>
        <taxon>Euteleostomi</taxon>
        <taxon>Amphibia</taxon>
        <taxon>Batrachia</taxon>
        <taxon>Anura</taxon>
        <taxon>Neobatrachia</taxon>
        <taxon>Ranoidea</taxon>
        <taxon>Ranidae</taxon>
        <taxon>Staurois</taxon>
    </lineage>
</organism>
<proteinExistence type="predicted"/>
<evidence type="ECO:0000313" key="2">
    <source>
        <dbReference type="Proteomes" id="UP001162483"/>
    </source>
</evidence>
<feature type="non-terminal residue" evidence="1">
    <location>
        <position position="38"/>
    </location>
</feature>